<dbReference type="InterPro" id="IPR003442">
    <property type="entry name" value="T6A_TsaE"/>
</dbReference>
<dbReference type="GO" id="GO:0002949">
    <property type="term" value="P:tRNA threonylcarbamoyladenosine modification"/>
    <property type="evidence" value="ECO:0007669"/>
    <property type="project" value="InterPro"/>
</dbReference>
<dbReference type="GO" id="GO:0005524">
    <property type="term" value="F:ATP binding"/>
    <property type="evidence" value="ECO:0007669"/>
    <property type="project" value="UniProtKB-KW"/>
</dbReference>
<dbReference type="InterPro" id="IPR027417">
    <property type="entry name" value="P-loop_NTPase"/>
</dbReference>
<evidence type="ECO:0000256" key="1">
    <source>
        <dbReference type="ARBA" id="ARBA00004496"/>
    </source>
</evidence>
<evidence type="ECO:0000256" key="4">
    <source>
        <dbReference type="ARBA" id="ARBA00022490"/>
    </source>
</evidence>
<evidence type="ECO:0000256" key="5">
    <source>
        <dbReference type="ARBA" id="ARBA00022694"/>
    </source>
</evidence>
<comment type="subcellular location">
    <subcellularLocation>
        <location evidence="1">Cytoplasm</location>
    </subcellularLocation>
</comment>
<dbReference type="Pfam" id="PF02367">
    <property type="entry name" value="TsaE"/>
    <property type="match status" value="1"/>
</dbReference>
<evidence type="ECO:0000256" key="10">
    <source>
        <dbReference type="ARBA" id="ARBA00032441"/>
    </source>
</evidence>
<dbReference type="GO" id="GO:0046872">
    <property type="term" value="F:metal ion binding"/>
    <property type="evidence" value="ECO:0007669"/>
    <property type="project" value="UniProtKB-KW"/>
</dbReference>
<evidence type="ECO:0000256" key="2">
    <source>
        <dbReference type="ARBA" id="ARBA00007599"/>
    </source>
</evidence>
<keyword evidence="4" id="KW-0963">Cytoplasm</keyword>
<evidence type="ECO:0000256" key="8">
    <source>
        <dbReference type="ARBA" id="ARBA00022840"/>
    </source>
</evidence>
<proteinExistence type="inferred from homology"/>
<keyword evidence="12" id="KW-1185">Reference proteome</keyword>
<evidence type="ECO:0000256" key="7">
    <source>
        <dbReference type="ARBA" id="ARBA00022741"/>
    </source>
</evidence>
<evidence type="ECO:0000313" key="11">
    <source>
        <dbReference type="EMBL" id="RAK21481.1"/>
    </source>
</evidence>
<dbReference type="NCBIfam" id="TIGR00150">
    <property type="entry name" value="T6A_YjeE"/>
    <property type="match status" value="1"/>
</dbReference>
<dbReference type="SUPFAM" id="SSF52540">
    <property type="entry name" value="P-loop containing nucleoside triphosphate hydrolases"/>
    <property type="match status" value="1"/>
</dbReference>
<dbReference type="EMBL" id="QLMG01000004">
    <property type="protein sequence ID" value="RAK21481.1"/>
    <property type="molecule type" value="Genomic_DNA"/>
</dbReference>
<dbReference type="Gene3D" id="3.40.50.300">
    <property type="entry name" value="P-loop containing nucleotide triphosphate hydrolases"/>
    <property type="match status" value="1"/>
</dbReference>
<dbReference type="OrthoDB" id="9800307at2"/>
<evidence type="ECO:0000313" key="12">
    <source>
        <dbReference type="Proteomes" id="UP000249165"/>
    </source>
</evidence>
<evidence type="ECO:0000256" key="9">
    <source>
        <dbReference type="ARBA" id="ARBA00022842"/>
    </source>
</evidence>
<organism evidence="11 12">
    <name type="scientific">Salipiger aestuarii</name>
    <dbReference type="NCBI Taxonomy" id="568098"/>
    <lineage>
        <taxon>Bacteria</taxon>
        <taxon>Pseudomonadati</taxon>
        <taxon>Pseudomonadota</taxon>
        <taxon>Alphaproteobacteria</taxon>
        <taxon>Rhodobacterales</taxon>
        <taxon>Roseobacteraceae</taxon>
        <taxon>Salipiger</taxon>
    </lineage>
</organism>
<dbReference type="GO" id="GO:0005737">
    <property type="term" value="C:cytoplasm"/>
    <property type="evidence" value="ECO:0007669"/>
    <property type="project" value="UniProtKB-SubCell"/>
</dbReference>
<dbReference type="PANTHER" id="PTHR33540:SF2">
    <property type="entry name" value="TRNA THREONYLCARBAMOYLADENOSINE BIOSYNTHESIS PROTEIN TSAE"/>
    <property type="match status" value="1"/>
</dbReference>
<keyword evidence="6" id="KW-0479">Metal-binding</keyword>
<protein>
    <recommendedName>
        <fullName evidence="3">tRNA threonylcarbamoyladenosine biosynthesis protein TsaE</fullName>
    </recommendedName>
    <alternativeName>
        <fullName evidence="10">t(6)A37 threonylcarbamoyladenosine biosynthesis protein TsaE</fullName>
    </alternativeName>
</protein>
<dbReference type="RefSeq" id="WP_111549756.1">
    <property type="nucleotide sequence ID" value="NZ_LIQE01000004.1"/>
</dbReference>
<keyword evidence="9" id="KW-0460">Magnesium</keyword>
<gene>
    <name evidence="11" type="ORF">ATI53_100479</name>
</gene>
<comment type="similarity">
    <text evidence="2">Belongs to the TsaE family.</text>
</comment>
<keyword evidence="8" id="KW-0067">ATP-binding</keyword>
<accession>A0A327YLU8</accession>
<keyword evidence="5" id="KW-0819">tRNA processing</keyword>
<keyword evidence="7" id="KW-0547">Nucleotide-binding</keyword>
<evidence type="ECO:0000256" key="3">
    <source>
        <dbReference type="ARBA" id="ARBA00019010"/>
    </source>
</evidence>
<dbReference type="PANTHER" id="PTHR33540">
    <property type="entry name" value="TRNA THREONYLCARBAMOYLADENOSINE BIOSYNTHESIS PROTEIN TSAE"/>
    <property type="match status" value="1"/>
</dbReference>
<dbReference type="Proteomes" id="UP000249165">
    <property type="component" value="Unassembled WGS sequence"/>
</dbReference>
<dbReference type="AlphaFoldDB" id="A0A327YLU8"/>
<reference evidence="11 12" key="1">
    <citation type="submission" date="2018-06" db="EMBL/GenBank/DDBJ databases">
        <title>Genomic Encyclopedia of Archaeal and Bacterial Type Strains, Phase II (KMG-II): from individual species to whole genera.</title>
        <authorList>
            <person name="Goeker M."/>
        </authorList>
    </citation>
    <scope>NUCLEOTIDE SEQUENCE [LARGE SCALE GENOMIC DNA]</scope>
    <source>
        <strain evidence="11 12">DSM 22011</strain>
    </source>
</reference>
<comment type="caution">
    <text evidence="11">The sequence shown here is derived from an EMBL/GenBank/DDBJ whole genome shotgun (WGS) entry which is preliminary data.</text>
</comment>
<name>A0A327YLU8_9RHOB</name>
<sequence>MTSPRTVLTLPSPDATCALARTLGAHLSPGDVLLLSGGIGAGKTHFARCLIQSLQDRPEDVPSPTFTLVQVYDTRAGEVCHTDLYRLSGPDQCDELGLADAFETAICIVEWPDRLAGLTPGDALTLDFSVPGDPDPDDLRRVALDWSAPRWNTLLDMAGVGS</sequence>
<evidence type="ECO:0000256" key="6">
    <source>
        <dbReference type="ARBA" id="ARBA00022723"/>
    </source>
</evidence>